<gene>
    <name evidence="1" type="ORF">FB45DRAFT_478174</name>
</gene>
<keyword evidence="2" id="KW-1185">Reference proteome</keyword>
<dbReference type="PANTHER" id="PTHR40518:SF1">
    <property type="entry name" value="ACETOACETATE DECARBOXYLASE"/>
    <property type="match status" value="1"/>
</dbReference>
<dbReference type="EMBL" id="JARKIF010000007">
    <property type="protein sequence ID" value="KAJ7634945.1"/>
    <property type="molecule type" value="Genomic_DNA"/>
</dbReference>
<dbReference type="Proteomes" id="UP001221142">
    <property type="component" value="Unassembled WGS sequence"/>
</dbReference>
<evidence type="ECO:0008006" key="3">
    <source>
        <dbReference type="Google" id="ProtNLM"/>
    </source>
</evidence>
<accession>A0AAD7BZH5</accession>
<name>A0AAD7BZH5_9AGAR</name>
<dbReference type="InterPro" id="IPR023375">
    <property type="entry name" value="ADC_dom_sf"/>
</dbReference>
<dbReference type="SUPFAM" id="SSF160104">
    <property type="entry name" value="Acetoacetate decarboxylase-like"/>
    <property type="match status" value="1"/>
</dbReference>
<dbReference type="PANTHER" id="PTHR40518">
    <property type="entry name" value="ACETOACETATE DECARBOXYLASE"/>
    <property type="match status" value="1"/>
</dbReference>
<evidence type="ECO:0000313" key="2">
    <source>
        <dbReference type="Proteomes" id="UP001221142"/>
    </source>
</evidence>
<proteinExistence type="predicted"/>
<dbReference type="Gene3D" id="2.40.400.10">
    <property type="entry name" value="Acetoacetate decarboxylase-like"/>
    <property type="match status" value="1"/>
</dbReference>
<evidence type="ECO:0000313" key="1">
    <source>
        <dbReference type="EMBL" id="KAJ7634945.1"/>
    </source>
</evidence>
<sequence length="255" mass="27180">MSLSPTTMTDIPIAPAPWNLKGRSWIFPVSPLSAKTSFPAGWCSPFQAEALASGGEFIGGLGLIQVVSYSDSPVGPYDELIYVPGRWKYPNGSKGFRITQIYVSSKASTLNGRKNWNIPKQVANFEINTSSDGTTNISVSHTGSSTPFFQASVQPITLLSSLAIRSSTSILGSYFSLMQPPLPAGTEPEVVETTEWASLTPVLRGATSLRKATPGLSSGKVGDGLGFPAVAPWSVAFLMEDLDIEFGVPTMQKEI</sequence>
<reference evidence="1" key="1">
    <citation type="submission" date="2023-03" db="EMBL/GenBank/DDBJ databases">
        <title>Massive genome expansion in bonnet fungi (Mycena s.s.) driven by repeated elements and novel gene families across ecological guilds.</title>
        <authorList>
            <consortium name="Lawrence Berkeley National Laboratory"/>
            <person name="Harder C.B."/>
            <person name="Miyauchi S."/>
            <person name="Viragh M."/>
            <person name="Kuo A."/>
            <person name="Thoen E."/>
            <person name="Andreopoulos B."/>
            <person name="Lu D."/>
            <person name="Skrede I."/>
            <person name="Drula E."/>
            <person name="Henrissat B."/>
            <person name="Morin E."/>
            <person name="Kohler A."/>
            <person name="Barry K."/>
            <person name="LaButti K."/>
            <person name="Morin E."/>
            <person name="Salamov A."/>
            <person name="Lipzen A."/>
            <person name="Mereny Z."/>
            <person name="Hegedus B."/>
            <person name="Baldrian P."/>
            <person name="Stursova M."/>
            <person name="Weitz H."/>
            <person name="Taylor A."/>
            <person name="Grigoriev I.V."/>
            <person name="Nagy L.G."/>
            <person name="Martin F."/>
            <person name="Kauserud H."/>
        </authorList>
    </citation>
    <scope>NUCLEOTIDE SEQUENCE</scope>
    <source>
        <strain evidence="1">9284</strain>
    </source>
</reference>
<comment type="caution">
    <text evidence="1">The sequence shown here is derived from an EMBL/GenBank/DDBJ whole genome shotgun (WGS) entry which is preliminary data.</text>
</comment>
<dbReference type="AlphaFoldDB" id="A0AAD7BZH5"/>
<protein>
    <recommendedName>
        <fullName evidence="3">Acetoacetate decarboxylase</fullName>
    </recommendedName>
</protein>
<organism evidence="1 2">
    <name type="scientific">Roridomyces roridus</name>
    <dbReference type="NCBI Taxonomy" id="1738132"/>
    <lineage>
        <taxon>Eukaryota</taxon>
        <taxon>Fungi</taxon>
        <taxon>Dikarya</taxon>
        <taxon>Basidiomycota</taxon>
        <taxon>Agaricomycotina</taxon>
        <taxon>Agaricomycetes</taxon>
        <taxon>Agaricomycetidae</taxon>
        <taxon>Agaricales</taxon>
        <taxon>Marasmiineae</taxon>
        <taxon>Mycenaceae</taxon>
        <taxon>Roridomyces</taxon>
    </lineage>
</organism>